<accession>E2S753</accession>
<evidence type="ECO:0000313" key="2">
    <source>
        <dbReference type="EMBL" id="EFQ79341.1"/>
    </source>
</evidence>
<evidence type="ECO:0000256" key="1">
    <source>
        <dbReference type="SAM" id="Phobius"/>
    </source>
</evidence>
<protein>
    <submittedName>
        <fullName evidence="2">Uncharacterized protein</fullName>
    </submittedName>
</protein>
<dbReference type="AlphaFoldDB" id="E2S753"/>
<gene>
    <name evidence="2" type="ORF">HMPREF0305_12355</name>
    <name evidence="3" type="ORF">HMPREF0305_12432</name>
</gene>
<keyword evidence="1" id="KW-0812">Transmembrane</keyword>
<organism evidence="2 4">
    <name type="scientific">Corynebacterium pseudogenitalium ATCC 33035</name>
    <dbReference type="NCBI Taxonomy" id="525264"/>
    <lineage>
        <taxon>Bacteria</taxon>
        <taxon>Bacillati</taxon>
        <taxon>Actinomycetota</taxon>
        <taxon>Actinomycetes</taxon>
        <taxon>Mycobacteriales</taxon>
        <taxon>Corynebacteriaceae</taxon>
        <taxon>Corynebacterium</taxon>
    </lineage>
</organism>
<reference evidence="2 4" key="1">
    <citation type="submission" date="2010-08" db="EMBL/GenBank/DDBJ databases">
        <authorList>
            <person name="Muzny D."/>
            <person name="Qin X."/>
            <person name="Buhay C."/>
            <person name="Dugan-Rocha S."/>
            <person name="Ding Y."/>
            <person name="Chen G."/>
            <person name="Hawes A."/>
            <person name="Holder M."/>
            <person name="Jhangiani S."/>
            <person name="Johnson A."/>
            <person name="Khan Z."/>
            <person name="Li Z."/>
            <person name="Liu W."/>
            <person name="Liu X."/>
            <person name="Perez L."/>
            <person name="Shen H."/>
            <person name="Wang Q."/>
            <person name="Watt J."/>
            <person name="Xi L."/>
            <person name="Xin Y."/>
            <person name="Zhou J."/>
            <person name="Deng J."/>
            <person name="Jiang H."/>
            <person name="Liu Y."/>
            <person name="Qu J."/>
            <person name="Song X.-Z."/>
            <person name="Zhang L."/>
            <person name="Villasana D."/>
            <person name="Johnson A."/>
            <person name="Liu J."/>
            <person name="Liyanage D."/>
            <person name="Lorensuhewa L."/>
            <person name="Robinson T."/>
            <person name="Song A."/>
            <person name="Song B.-B."/>
            <person name="Dinh H."/>
            <person name="Thornton R."/>
            <person name="Coyle M."/>
            <person name="Francisco L."/>
            <person name="Jackson L."/>
            <person name="Javaid M."/>
            <person name="Korchina V."/>
            <person name="Kovar C."/>
            <person name="Mata R."/>
            <person name="Mathew T."/>
            <person name="Ngo R."/>
            <person name="Nguyen L."/>
            <person name="Nguyen N."/>
            <person name="Okwuonu G."/>
            <person name="Ongeri F."/>
            <person name="Pham C."/>
            <person name="Simmons D."/>
            <person name="Wilczek-Boney K."/>
            <person name="Hale W."/>
            <person name="Jakkamsetti A."/>
            <person name="Pham P."/>
            <person name="Ruth R."/>
            <person name="San Lucas F."/>
            <person name="Warren J."/>
            <person name="Zhang J."/>
            <person name="Zhao Z."/>
            <person name="Zhou C."/>
            <person name="Zhu D."/>
            <person name="Lee S."/>
            <person name="Bess C."/>
            <person name="Blankenburg K."/>
            <person name="Forbes L."/>
            <person name="Fu Q."/>
            <person name="Gubbala S."/>
            <person name="Hirani K."/>
            <person name="Jayaseelan J.C."/>
            <person name="Lara F."/>
            <person name="Munidasa M."/>
            <person name="Palculict T."/>
            <person name="Patil S."/>
            <person name="Pu L.-L."/>
            <person name="Saada N."/>
            <person name="Tang L."/>
            <person name="Weissenberger G."/>
            <person name="Zhu Y."/>
            <person name="Hemphill L."/>
            <person name="Shang Y."/>
            <person name="Youmans B."/>
            <person name="Ayvaz T."/>
            <person name="Ross M."/>
            <person name="Santibanez J."/>
            <person name="Aqrawi P."/>
            <person name="Gross S."/>
            <person name="Joshi V."/>
            <person name="Fowler G."/>
            <person name="Nazareth L."/>
            <person name="Reid J."/>
            <person name="Worley K."/>
            <person name="Petrosino J."/>
            <person name="Highlander S."/>
            <person name="Gibbs R."/>
        </authorList>
    </citation>
    <scope>NUCLEOTIDE SEQUENCE [LARGE SCALE GENOMIC DNA]</scope>
    <source>
        <strain evidence="2 4">ATCC 33035</strain>
    </source>
</reference>
<name>E2S753_9CORY</name>
<sequence length="89" mass="9438">MFLFILPNLWTSPDLPIHAGIVLIVGLGLLGGGVIVDVAETKFNSADDPLIVAGDTAPTSKLQQKTLFFPGFYALVCMAVGTILIVYFA</sequence>
<keyword evidence="1" id="KW-1133">Transmembrane helix</keyword>
<dbReference type="EMBL" id="ABYQ02000015">
    <property type="protein sequence ID" value="EFQ79341.1"/>
    <property type="molecule type" value="Genomic_DNA"/>
</dbReference>
<proteinExistence type="predicted"/>
<keyword evidence="1" id="KW-0472">Membrane</keyword>
<evidence type="ECO:0000313" key="3">
    <source>
        <dbReference type="EMBL" id="EFQ79418.1"/>
    </source>
</evidence>
<feature type="transmembrane region" description="Helical" evidence="1">
    <location>
        <begin position="15"/>
        <end position="36"/>
    </location>
</feature>
<evidence type="ECO:0000313" key="4">
    <source>
        <dbReference type="Proteomes" id="UP000003020"/>
    </source>
</evidence>
<feature type="transmembrane region" description="Helical" evidence="1">
    <location>
        <begin position="67"/>
        <end position="88"/>
    </location>
</feature>
<dbReference type="HOGENOM" id="CLU_2449625_0_0_11"/>
<keyword evidence="4" id="KW-1185">Reference proteome</keyword>
<comment type="caution">
    <text evidence="2">The sequence shown here is derived from an EMBL/GenBank/DDBJ whole genome shotgun (WGS) entry which is preliminary data.</text>
</comment>
<dbReference type="EMBL" id="ABYQ02000015">
    <property type="protein sequence ID" value="EFQ79418.1"/>
    <property type="molecule type" value="Genomic_DNA"/>
</dbReference>
<dbReference type="Proteomes" id="UP000003020">
    <property type="component" value="Unassembled WGS sequence"/>
</dbReference>